<organism evidence="2 5">
    <name type="scientific">Flavonifractor plautii</name>
    <name type="common">Fusobacterium plautii</name>
    <dbReference type="NCBI Taxonomy" id="292800"/>
    <lineage>
        <taxon>Bacteria</taxon>
        <taxon>Bacillati</taxon>
        <taxon>Bacillota</taxon>
        <taxon>Clostridia</taxon>
        <taxon>Eubacteriales</taxon>
        <taxon>Oscillospiraceae</taxon>
        <taxon>Flavonifractor</taxon>
    </lineage>
</organism>
<accession>A0A6I2R496</accession>
<dbReference type="GO" id="GO:0031012">
    <property type="term" value="C:extracellular matrix"/>
    <property type="evidence" value="ECO:0007669"/>
    <property type="project" value="TreeGrafter"/>
</dbReference>
<dbReference type="EMBL" id="WKPR01000003">
    <property type="protein sequence ID" value="MSB18577.1"/>
    <property type="molecule type" value="Genomic_DNA"/>
</dbReference>
<evidence type="ECO:0008006" key="6">
    <source>
        <dbReference type="Google" id="ProtNLM"/>
    </source>
</evidence>
<dbReference type="PANTHER" id="PTHR24023">
    <property type="entry name" value="COLLAGEN ALPHA"/>
    <property type="match status" value="1"/>
</dbReference>
<evidence type="ECO:0000313" key="4">
    <source>
        <dbReference type="Proteomes" id="UP000429811"/>
    </source>
</evidence>
<dbReference type="AlphaFoldDB" id="A0A6I2R496"/>
<evidence type="ECO:0000313" key="2">
    <source>
        <dbReference type="EMBL" id="MSB18577.1"/>
    </source>
</evidence>
<evidence type="ECO:0000313" key="5">
    <source>
        <dbReference type="Proteomes" id="UP000434475"/>
    </source>
</evidence>
<dbReference type="PANTHER" id="PTHR24023:SF1095">
    <property type="entry name" value="EGF-LIKE DOMAIN-CONTAINING PROTEIN"/>
    <property type="match status" value="1"/>
</dbReference>
<dbReference type="InterPro" id="IPR008160">
    <property type="entry name" value="Collagen"/>
</dbReference>
<dbReference type="EMBL" id="WKPO01000010">
    <property type="protein sequence ID" value="MSB48990.1"/>
    <property type="molecule type" value="Genomic_DNA"/>
</dbReference>
<dbReference type="Proteomes" id="UP000434475">
    <property type="component" value="Unassembled WGS sequence"/>
</dbReference>
<feature type="region of interest" description="Disordered" evidence="1">
    <location>
        <begin position="31"/>
        <end position="232"/>
    </location>
</feature>
<name>A0A6I2R496_FLAPL</name>
<comment type="caution">
    <text evidence="2">The sequence shown here is derived from an EMBL/GenBank/DDBJ whole genome shotgun (WGS) entry which is preliminary data.</text>
</comment>
<protein>
    <recommendedName>
        <fullName evidence="6">Collagen-like protein</fullName>
    </recommendedName>
</protein>
<feature type="compositionally biased region" description="Low complexity" evidence="1">
    <location>
        <begin position="31"/>
        <end position="47"/>
    </location>
</feature>
<sequence length="461" mass="46289">MECTLMNYYGCYYTGRGCPCSCDTSDDELFQRGPQGPQGIPGERGPQGPRGPKGDPGCPGPVGPRGMAGLPGARGPQGVRGDAGPKGDPGPMGPQGIRGVPGPMGPQGDRGPVGPKGDPGPAGPMGPKGEQGDPGARGPVGEQGPMGEQGLQGETGPQGPQGERGCPGPMGEQGPMGPTGPAGEVGPTGPQGLTGLTGPTGPTGPKGIQGVTGPTGPTGPQGIQGVTGPTGLTGATPSVTVRNVTSGSTAAVTATPSDTGVALDFVLPQGPTGPTGSTGVKGDIGATGPAPTITVEESSPTAYRVRFHGSGADVVSPNLRASPEVYNMNLSSTGSAREITLGKLILNVQNAGTSAIRLSLRAADTAAPVLVDLRRTTIYDGSTIESQTWNSVSFSTAQIIDDILYDNSQETHWMRLRQQDPATKLWSMCQITTFASAAGARVSVIIDWYYTGVTFAAPSGS</sequence>
<evidence type="ECO:0000313" key="3">
    <source>
        <dbReference type="EMBL" id="MSB48990.1"/>
    </source>
</evidence>
<dbReference type="GO" id="GO:0005615">
    <property type="term" value="C:extracellular space"/>
    <property type="evidence" value="ECO:0007669"/>
    <property type="project" value="TreeGrafter"/>
</dbReference>
<dbReference type="Pfam" id="PF01391">
    <property type="entry name" value="Collagen"/>
    <property type="match status" value="2"/>
</dbReference>
<feature type="region of interest" description="Disordered" evidence="1">
    <location>
        <begin position="273"/>
        <end position="293"/>
    </location>
</feature>
<feature type="compositionally biased region" description="Low complexity" evidence="1">
    <location>
        <begin position="148"/>
        <end position="230"/>
    </location>
</feature>
<dbReference type="InterPro" id="IPR050149">
    <property type="entry name" value="Collagen_superfamily"/>
</dbReference>
<reference evidence="4 5" key="1">
    <citation type="journal article" date="2019" name="Nat. Med.">
        <title>A library of human gut bacterial isolates paired with longitudinal multiomics data enables mechanistic microbiome research.</title>
        <authorList>
            <person name="Poyet M."/>
            <person name="Groussin M."/>
            <person name="Gibbons S.M."/>
            <person name="Avila-Pacheco J."/>
            <person name="Jiang X."/>
            <person name="Kearney S.M."/>
            <person name="Perrotta A.R."/>
            <person name="Berdy B."/>
            <person name="Zhao S."/>
            <person name="Lieberman T.D."/>
            <person name="Swanson P.K."/>
            <person name="Smith M."/>
            <person name="Roesemann S."/>
            <person name="Alexander J.E."/>
            <person name="Rich S.A."/>
            <person name="Livny J."/>
            <person name="Vlamakis H."/>
            <person name="Clish C."/>
            <person name="Bullock K."/>
            <person name="Deik A."/>
            <person name="Scott J."/>
            <person name="Pierce K.A."/>
            <person name="Xavier R.J."/>
            <person name="Alm E.J."/>
        </authorList>
    </citation>
    <scope>NUCLEOTIDE SEQUENCE [LARGE SCALE GENOMIC DNA]</scope>
    <source>
        <strain evidence="2 5">BIOML-A2</strain>
        <strain evidence="3 4">BIOML-A5</strain>
    </source>
</reference>
<dbReference type="GO" id="GO:0030198">
    <property type="term" value="P:extracellular matrix organization"/>
    <property type="evidence" value="ECO:0007669"/>
    <property type="project" value="TreeGrafter"/>
</dbReference>
<dbReference type="GO" id="GO:0030020">
    <property type="term" value="F:extracellular matrix structural constituent conferring tensile strength"/>
    <property type="evidence" value="ECO:0007669"/>
    <property type="project" value="TreeGrafter"/>
</dbReference>
<gene>
    <name evidence="3" type="ORF">GKE90_09795</name>
    <name evidence="2" type="ORF">GKE97_03485</name>
</gene>
<proteinExistence type="predicted"/>
<evidence type="ECO:0000256" key="1">
    <source>
        <dbReference type="SAM" id="MobiDB-lite"/>
    </source>
</evidence>
<dbReference type="Proteomes" id="UP000429811">
    <property type="component" value="Unassembled WGS sequence"/>
</dbReference>